<dbReference type="GO" id="GO:0005975">
    <property type="term" value="P:carbohydrate metabolic process"/>
    <property type="evidence" value="ECO:0007669"/>
    <property type="project" value="InterPro"/>
</dbReference>
<evidence type="ECO:0000313" key="1">
    <source>
        <dbReference type="EMBL" id="KKL56369.1"/>
    </source>
</evidence>
<dbReference type="AlphaFoldDB" id="A0A0F9D480"/>
<accession>A0A0F9D480</accession>
<dbReference type="InterPro" id="IPR008928">
    <property type="entry name" value="6-hairpin_glycosidase_sf"/>
</dbReference>
<feature type="non-terminal residue" evidence="1">
    <location>
        <position position="1"/>
    </location>
</feature>
<proteinExistence type="predicted"/>
<sequence>SWYDPMYWKYDYFYSHNFWCAGGLKALMNLAEHLGRHGEKEKFEIELEKYKQDLDDSITNVYQNEYLPAGPLQRDNAGMIFNLYAFYPLSLYLPEFQPLAKTVKWLLDNYVHDGGLLIDQPWNAFGTYHAILLAQSCRYLDLNTDVLSIIEFLVANVTNYQGWAEGISPLSRKGSVGDSPSGFTAAEWVNLILDLFAEQKFSGPPILLKGMPIDWLKKGVKANDLILFFESTLDIEAILNGEILTIKWDYKSNSDSLPHLFLPYPLKSPDQSIVTIASKEIILPSKSGKLELQLNLS</sequence>
<gene>
    <name evidence="1" type="ORF">LCGC14_2246070</name>
</gene>
<reference evidence="1" key="1">
    <citation type="journal article" date="2015" name="Nature">
        <title>Complex archaea that bridge the gap between prokaryotes and eukaryotes.</title>
        <authorList>
            <person name="Spang A."/>
            <person name="Saw J.H."/>
            <person name="Jorgensen S.L."/>
            <person name="Zaremba-Niedzwiedzka K."/>
            <person name="Martijn J."/>
            <person name="Lind A.E."/>
            <person name="van Eijk R."/>
            <person name="Schleper C."/>
            <person name="Guy L."/>
            <person name="Ettema T.J."/>
        </authorList>
    </citation>
    <scope>NUCLEOTIDE SEQUENCE</scope>
</reference>
<protein>
    <submittedName>
        <fullName evidence="1">Uncharacterized protein</fullName>
    </submittedName>
</protein>
<organism evidence="1">
    <name type="scientific">marine sediment metagenome</name>
    <dbReference type="NCBI Taxonomy" id="412755"/>
    <lineage>
        <taxon>unclassified sequences</taxon>
        <taxon>metagenomes</taxon>
        <taxon>ecological metagenomes</taxon>
    </lineage>
</organism>
<dbReference type="EMBL" id="LAZR01030518">
    <property type="protein sequence ID" value="KKL56369.1"/>
    <property type="molecule type" value="Genomic_DNA"/>
</dbReference>
<dbReference type="SUPFAM" id="SSF48208">
    <property type="entry name" value="Six-hairpin glycosidases"/>
    <property type="match status" value="1"/>
</dbReference>
<name>A0A0F9D480_9ZZZZ</name>
<comment type="caution">
    <text evidence="1">The sequence shown here is derived from an EMBL/GenBank/DDBJ whole genome shotgun (WGS) entry which is preliminary data.</text>
</comment>